<dbReference type="GO" id="GO:0019843">
    <property type="term" value="F:rRNA binding"/>
    <property type="evidence" value="ECO:0007669"/>
    <property type="project" value="UniProtKB-UniRule"/>
</dbReference>
<dbReference type="Pfam" id="PF00281">
    <property type="entry name" value="Ribosomal_L5"/>
    <property type="match status" value="1"/>
</dbReference>
<comment type="subunit">
    <text evidence="5">Part of the 50S ribosomal subunit; part of the 5S rRNA/L5/L18/L25 subcomplex. Contacts the 5S rRNA and the P site tRNA. Forms a bridge to the 30S subunit in the 70S ribosome.</text>
</comment>
<keyword evidence="5" id="KW-0694">RNA-binding</keyword>
<dbReference type="InterPro" id="IPR020930">
    <property type="entry name" value="Ribosomal_uL5_bac-type"/>
</dbReference>
<dbReference type="GO" id="GO:0000049">
    <property type="term" value="F:tRNA binding"/>
    <property type="evidence" value="ECO:0007669"/>
    <property type="project" value="UniProtKB-UniRule"/>
</dbReference>
<dbReference type="PIRSF" id="PIRSF002161">
    <property type="entry name" value="Ribosomal_L5"/>
    <property type="match status" value="1"/>
</dbReference>
<evidence type="ECO:0000256" key="2">
    <source>
        <dbReference type="ARBA" id="ARBA00022980"/>
    </source>
</evidence>
<comment type="similarity">
    <text evidence="1 5 6">Belongs to the universal ribosomal protein uL5 family.</text>
</comment>
<reference evidence="9" key="2">
    <citation type="journal article" date="2021" name="Microbiome">
        <title>Successional dynamics and alternative stable states in a saline activated sludge microbial community over 9 years.</title>
        <authorList>
            <person name="Wang Y."/>
            <person name="Ye J."/>
            <person name="Ju F."/>
            <person name="Liu L."/>
            <person name="Boyd J.A."/>
            <person name="Deng Y."/>
            <person name="Parks D.H."/>
            <person name="Jiang X."/>
            <person name="Yin X."/>
            <person name="Woodcroft B.J."/>
            <person name="Tyson G.W."/>
            <person name="Hugenholtz P."/>
            <person name="Polz M.F."/>
            <person name="Zhang T."/>
        </authorList>
    </citation>
    <scope>NUCLEOTIDE SEQUENCE</scope>
    <source>
        <strain evidence="9">HKST-UBA15</strain>
    </source>
</reference>
<evidence type="ECO:0000256" key="6">
    <source>
        <dbReference type="RuleBase" id="RU003930"/>
    </source>
</evidence>
<dbReference type="GO" id="GO:0006412">
    <property type="term" value="P:translation"/>
    <property type="evidence" value="ECO:0007669"/>
    <property type="project" value="UniProtKB-UniRule"/>
</dbReference>
<evidence type="ECO:0000313" key="10">
    <source>
        <dbReference type="Proteomes" id="UP000745577"/>
    </source>
</evidence>
<dbReference type="FunFam" id="3.30.1440.10:FF:000001">
    <property type="entry name" value="50S ribosomal protein L5"/>
    <property type="match status" value="1"/>
</dbReference>
<dbReference type="SUPFAM" id="SSF55282">
    <property type="entry name" value="RL5-like"/>
    <property type="match status" value="1"/>
</dbReference>
<dbReference type="InterPro" id="IPR002132">
    <property type="entry name" value="Ribosomal_uL5"/>
</dbReference>
<evidence type="ECO:0000313" key="9">
    <source>
        <dbReference type="EMBL" id="MCA9380020.1"/>
    </source>
</evidence>
<dbReference type="Proteomes" id="UP000745577">
    <property type="component" value="Unassembled WGS sequence"/>
</dbReference>
<proteinExistence type="inferred from homology"/>
<dbReference type="EMBL" id="JAGQLL010000025">
    <property type="protein sequence ID" value="MCA9380020.1"/>
    <property type="molecule type" value="Genomic_DNA"/>
</dbReference>
<evidence type="ECO:0000256" key="4">
    <source>
        <dbReference type="ARBA" id="ARBA00035245"/>
    </source>
</evidence>
<dbReference type="HAMAP" id="MF_01333_B">
    <property type="entry name" value="Ribosomal_uL5_B"/>
    <property type="match status" value="1"/>
</dbReference>
<keyword evidence="5" id="KW-0820">tRNA-binding</keyword>
<evidence type="ECO:0000256" key="1">
    <source>
        <dbReference type="ARBA" id="ARBA00008553"/>
    </source>
</evidence>
<dbReference type="GO" id="GO:0005840">
    <property type="term" value="C:ribosome"/>
    <property type="evidence" value="ECO:0007669"/>
    <property type="project" value="UniProtKB-KW"/>
</dbReference>
<name>A0A955I6L2_9BACT</name>
<dbReference type="GO" id="GO:1990904">
    <property type="term" value="C:ribonucleoprotein complex"/>
    <property type="evidence" value="ECO:0007669"/>
    <property type="project" value="UniProtKB-KW"/>
</dbReference>
<dbReference type="GO" id="GO:0003735">
    <property type="term" value="F:structural constituent of ribosome"/>
    <property type="evidence" value="ECO:0007669"/>
    <property type="project" value="InterPro"/>
</dbReference>
<comment type="function">
    <text evidence="5">This is 1 of the proteins that bind and probably mediate the attachment of the 5S RNA into the large ribosomal subunit, where it forms part of the central protuberance. In the 70S ribosome it contacts protein S13 of the 30S subunit (bridge B1b), connecting the 2 subunits; this bridge is implicated in subunit movement. Contacts the P site tRNA; the 5S rRNA and some of its associated proteins might help stabilize positioning of ribosome-bound tRNAs.</text>
</comment>
<keyword evidence="2 5" id="KW-0689">Ribosomal protein</keyword>
<dbReference type="PROSITE" id="PS00358">
    <property type="entry name" value="RIBOSOMAL_L5"/>
    <property type="match status" value="1"/>
</dbReference>
<protein>
    <recommendedName>
        <fullName evidence="4 5">Large ribosomal subunit protein uL5</fullName>
    </recommendedName>
</protein>
<keyword evidence="3 5" id="KW-0687">Ribonucleoprotein</keyword>
<evidence type="ECO:0000259" key="8">
    <source>
        <dbReference type="Pfam" id="PF00673"/>
    </source>
</evidence>
<dbReference type="AlphaFoldDB" id="A0A955I6L2"/>
<evidence type="ECO:0000256" key="3">
    <source>
        <dbReference type="ARBA" id="ARBA00023274"/>
    </source>
</evidence>
<dbReference type="InterPro" id="IPR031309">
    <property type="entry name" value="Ribosomal_uL5_C"/>
</dbReference>
<accession>A0A955I6L2</accession>
<evidence type="ECO:0000256" key="5">
    <source>
        <dbReference type="HAMAP-Rule" id="MF_01333"/>
    </source>
</evidence>
<reference evidence="9" key="1">
    <citation type="submission" date="2020-04" db="EMBL/GenBank/DDBJ databases">
        <authorList>
            <person name="Zhang T."/>
        </authorList>
    </citation>
    <scope>NUCLEOTIDE SEQUENCE</scope>
    <source>
        <strain evidence="9">HKST-UBA15</strain>
    </source>
</reference>
<sequence length="184" mass="20558">MANEKPRLKIKYEKEVLPELQKSLGIKNKMAVPNLTKIIINSGIGEAKTDNTAIEEMVRDIALISGQKPMITKTKKAISNFKIRKGMDIGVKVTLRKDMMWYFLDRLVSVALPRVKDFRGIPVNAFDGQGNYALGLKEHTIFPEVDATKVSKIRGLQVIICTSADNNEQAKSLLSLLGMPFQKV</sequence>
<dbReference type="InterPro" id="IPR031310">
    <property type="entry name" value="Ribosomal_uL5_N"/>
</dbReference>
<feature type="domain" description="Large ribosomal subunit protein uL5 C-terminal" evidence="8">
    <location>
        <begin position="89"/>
        <end position="181"/>
    </location>
</feature>
<feature type="domain" description="Large ribosomal subunit protein uL5 N-terminal" evidence="7">
    <location>
        <begin position="28"/>
        <end position="84"/>
    </location>
</feature>
<dbReference type="Pfam" id="PF00673">
    <property type="entry name" value="Ribosomal_L5_C"/>
    <property type="match status" value="1"/>
</dbReference>
<dbReference type="PANTHER" id="PTHR11994">
    <property type="entry name" value="60S RIBOSOMAL PROTEIN L11-RELATED"/>
    <property type="match status" value="1"/>
</dbReference>
<dbReference type="InterPro" id="IPR022803">
    <property type="entry name" value="Ribosomal_uL5_dom_sf"/>
</dbReference>
<gene>
    <name evidence="5 9" type="primary">rplE</name>
    <name evidence="9" type="ORF">KC675_02460</name>
</gene>
<dbReference type="NCBIfam" id="NF000585">
    <property type="entry name" value="PRK00010.1"/>
    <property type="match status" value="1"/>
</dbReference>
<evidence type="ECO:0000259" key="7">
    <source>
        <dbReference type="Pfam" id="PF00281"/>
    </source>
</evidence>
<organism evidence="9 10">
    <name type="scientific">Candidatus Dojkabacteria bacterium</name>
    <dbReference type="NCBI Taxonomy" id="2099670"/>
    <lineage>
        <taxon>Bacteria</taxon>
        <taxon>Candidatus Dojkabacteria</taxon>
    </lineage>
</organism>
<dbReference type="InterPro" id="IPR020929">
    <property type="entry name" value="Ribosomal_uL5_CS"/>
</dbReference>
<comment type="caution">
    <text evidence="9">The sequence shown here is derived from an EMBL/GenBank/DDBJ whole genome shotgun (WGS) entry which is preliminary data.</text>
</comment>
<dbReference type="Gene3D" id="3.30.1440.10">
    <property type="match status" value="1"/>
</dbReference>
<keyword evidence="5" id="KW-0699">rRNA-binding</keyword>